<protein>
    <submittedName>
        <fullName evidence="1">Uncharacterized protein</fullName>
    </submittedName>
</protein>
<dbReference type="InterPro" id="IPR023198">
    <property type="entry name" value="PGP-like_dom2"/>
</dbReference>
<evidence type="ECO:0000313" key="1">
    <source>
        <dbReference type="EMBL" id="PFH54713.1"/>
    </source>
</evidence>
<proteinExistence type="predicted"/>
<dbReference type="Proteomes" id="UP000242287">
    <property type="component" value="Unassembled WGS sequence"/>
</dbReference>
<dbReference type="NCBIfam" id="TIGR01509">
    <property type="entry name" value="HAD-SF-IA-v3"/>
    <property type="match status" value="1"/>
</dbReference>
<dbReference type="SUPFAM" id="SSF56784">
    <property type="entry name" value="HAD-like"/>
    <property type="match status" value="1"/>
</dbReference>
<dbReference type="Gene3D" id="1.10.150.240">
    <property type="entry name" value="Putative phosphatase, domain 2"/>
    <property type="match status" value="1"/>
</dbReference>
<evidence type="ECO:0000313" key="2">
    <source>
        <dbReference type="Proteomes" id="UP000242287"/>
    </source>
</evidence>
<sequence length="212" mass="22825">MVKTVTVDGLLFDMDGTLIDSTPGVFKAWATFSTDYNLGDHRKITHATHGRRLYDTLAEYCSITNEAMLLAEIDRFEDEVIQGGPLSLPGAITLLAQYAPRAIERCGLPIPAVGIITSNDVPRGKPYPDPYLAGAQRCTIEPTNCLVVEDAISGLKSGKAAGARTLAVCTSTSRDMILRSEANPDFIVADLTCISVSFVNGELEVSIDESKQ</sequence>
<name>A0A2A9P1Q7_9AGAR</name>
<dbReference type="PANTHER" id="PTHR43481">
    <property type="entry name" value="FRUCTOSE-1-PHOSPHATE PHOSPHATASE"/>
    <property type="match status" value="1"/>
</dbReference>
<dbReference type="GO" id="GO:0050308">
    <property type="term" value="F:sugar-phosphatase activity"/>
    <property type="evidence" value="ECO:0007669"/>
    <property type="project" value="TreeGrafter"/>
</dbReference>
<organism evidence="1 2">
    <name type="scientific">Amanita thiersii Skay4041</name>
    <dbReference type="NCBI Taxonomy" id="703135"/>
    <lineage>
        <taxon>Eukaryota</taxon>
        <taxon>Fungi</taxon>
        <taxon>Dikarya</taxon>
        <taxon>Basidiomycota</taxon>
        <taxon>Agaricomycotina</taxon>
        <taxon>Agaricomycetes</taxon>
        <taxon>Agaricomycetidae</taxon>
        <taxon>Agaricales</taxon>
        <taxon>Pluteineae</taxon>
        <taxon>Amanitaceae</taxon>
        <taxon>Amanita</taxon>
    </lineage>
</organism>
<dbReference type="InterPro" id="IPR023214">
    <property type="entry name" value="HAD_sf"/>
</dbReference>
<reference evidence="1 2" key="1">
    <citation type="submission" date="2014-02" db="EMBL/GenBank/DDBJ databases">
        <title>Transposable element dynamics among asymbiotic and ectomycorrhizal Amanita fungi.</title>
        <authorList>
            <consortium name="DOE Joint Genome Institute"/>
            <person name="Hess J."/>
            <person name="Skrede I."/>
            <person name="Wolfe B."/>
            <person name="LaButti K."/>
            <person name="Ohm R.A."/>
            <person name="Grigoriev I.V."/>
            <person name="Pringle A."/>
        </authorList>
    </citation>
    <scope>NUCLEOTIDE SEQUENCE [LARGE SCALE GENOMIC DNA]</scope>
    <source>
        <strain evidence="1 2">SKay4041</strain>
    </source>
</reference>
<gene>
    <name evidence="1" type="ORF">AMATHDRAFT_72473</name>
</gene>
<dbReference type="PANTHER" id="PTHR43481:SF4">
    <property type="entry name" value="GLYCEROL-1-PHOSPHATE PHOSPHOHYDROLASE 1-RELATED"/>
    <property type="match status" value="1"/>
</dbReference>
<dbReference type="AlphaFoldDB" id="A0A2A9P1Q7"/>
<dbReference type="Pfam" id="PF00702">
    <property type="entry name" value="Hydrolase"/>
    <property type="match status" value="1"/>
</dbReference>
<keyword evidence="2" id="KW-1185">Reference proteome</keyword>
<dbReference type="InterPro" id="IPR051806">
    <property type="entry name" value="HAD-like_SPP"/>
</dbReference>
<dbReference type="InterPro" id="IPR006439">
    <property type="entry name" value="HAD-SF_hydro_IA"/>
</dbReference>
<dbReference type="STRING" id="703135.A0A2A9P1Q7"/>
<dbReference type="EMBL" id="KZ301969">
    <property type="protein sequence ID" value="PFH54713.1"/>
    <property type="molecule type" value="Genomic_DNA"/>
</dbReference>
<dbReference type="OrthoDB" id="40579at2759"/>
<dbReference type="Gene3D" id="3.40.50.1000">
    <property type="entry name" value="HAD superfamily/HAD-like"/>
    <property type="match status" value="1"/>
</dbReference>
<dbReference type="InterPro" id="IPR036412">
    <property type="entry name" value="HAD-like_sf"/>
</dbReference>
<accession>A0A2A9P1Q7</accession>